<keyword evidence="3 6" id="KW-1133">Transmembrane helix</keyword>
<protein>
    <recommendedName>
        <fullName evidence="7">Rhodopsin domain-containing protein</fullName>
    </recommendedName>
</protein>
<organism evidence="8 9">
    <name type="scientific">Fusarium oxysporum f. sp. cubense (strain race 4)</name>
    <name type="common">Panama disease fungus</name>
    <dbReference type="NCBI Taxonomy" id="2502994"/>
    <lineage>
        <taxon>Eukaryota</taxon>
        <taxon>Fungi</taxon>
        <taxon>Dikarya</taxon>
        <taxon>Ascomycota</taxon>
        <taxon>Pezizomycotina</taxon>
        <taxon>Sordariomycetes</taxon>
        <taxon>Hypocreomycetidae</taxon>
        <taxon>Hypocreales</taxon>
        <taxon>Nectriaceae</taxon>
        <taxon>Fusarium</taxon>
        <taxon>Fusarium oxysporum species complex</taxon>
    </lineage>
</organism>
<dbReference type="InterPro" id="IPR052337">
    <property type="entry name" value="SAT4-like"/>
</dbReference>
<evidence type="ECO:0000256" key="4">
    <source>
        <dbReference type="ARBA" id="ARBA00023136"/>
    </source>
</evidence>
<evidence type="ECO:0000259" key="7">
    <source>
        <dbReference type="Pfam" id="PF20684"/>
    </source>
</evidence>
<evidence type="ECO:0000256" key="3">
    <source>
        <dbReference type="ARBA" id="ARBA00022989"/>
    </source>
</evidence>
<keyword evidence="2 6" id="KW-0812">Transmembrane</keyword>
<dbReference type="InterPro" id="IPR049326">
    <property type="entry name" value="Rhodopsin_dom_fungi"/>
</dbReference>
<accession>N1RNY5</accession>
<dbReference type="PANTHER" id="PTHR33048:SF47">
    <property type="entry name" value="INTEGRAL MEMBRANE PROTEIN-RELATED"/>
    <property type="match status" value="1"/>
</dbReference>
<keyword evidence="4 6" id="KW-0472">Membrane</keyword>
<dbReference type="Pfam" id="PF20684">
    <property type="entry name" value="Fung_rhodopsin"/>
    <property type="match status" value="1"/>
</dbReference>
<dbReference type="PANTHER" id="PTHR33048">
    <property type="entry name" value="PTH11-LIKE INTEGRAL MEMBRANE PROTEIN (AFU_ORTHOLOGUE AFUA_5G11245)"/>
    <property type="match status" value="1"/>
</dbReference>
<name>N1RNY5_FUSC4</name>
<feature type="transmembrane region" description="Helical" evidence="6">
    <location>
        <begin position="147"/>
        <end position="173"/>
    </location>
</feature>
<reference evidence="9" key="1">
    <citation type="submission" date="2012-09" db="EMBL/GenBank/DDBJ databases">
        <title>Genome sequencing and comparative transcriptomics of race 1 and race 4 of banana pathogen: Fusarium oxysporum f. sp. cubense.</title>
        <authorList>
            <person name="Fang X."/>
            <person name="Huang J."/>
        </authorList>
    </citation>
    <scope>NUCLEOTIDE SEQUENCE [LARGE SCALE GENOMIC DNA]</scope>
    <source>
        <strain evidence="9">race 4</strain>
    </source>
</reference>
<evidence type="ECO:0000256" key="6">
    <source>
        <dbReference type="SAM" id="Phobius"/>
    </source>
</evidence>
<feature type="transmembrane region" description="Helical" evidence="6">
    <location>
        <begin position="114"/>
        <end position="135"/>
    </location>
</feature>
<evidence type="ECO:0000256" key="2">
    <source>
        <dbReference type="ARBA" id="ARBA00022692"/>
    </source>
</evidence>
<feature type="transmembrane region" description="Helical" evidence="6">
    <location>
        <begin position="69"/>
        <end position="94"/>
    </location>
</feature>
<dbReference type="HOGENOM" id="CLU_1496248_0_0_1"/>
<dbReference type="Proteomes" id="UP000016929">
    <property type="component" value="Unassembled WGS sequence"/>
</dbReference>
<feature type="transmembrane region" description="Helical" evidence="6">
    <location>
        <begin position="30"/>
        <end position="48"/>
    </location>
</feature>
<evidence type="ECO:0000256" key="5">
    <source>
        <dbReference type="ARBA" id="ARBA00038359"/>
    </source>
</evidence>
<reference evidence="9" key="2">
    <citation type="journal article" date="2014" name="PLoS ONE">
        <title>Genome and Transcriptome Analysis of the Fungal Pathogen Fusarium oxysporum f. sp. cubense Causing Banana Vascular Wilt Disease.</title>
        <authorList>
            <person name="Guo L."/>
            <person name="Han L."/>
            <person name="Yang L."/>
            <person name="Zeng H."/>
            <person name="Fan D."/>
            <person name="Zhu Y."/>
            <person name="Feng Y."/>
            <person name="Wang G."/>
            <person name="Peng C."/>
            <person name="Jiang X."/>
            <person name="Zhou D."/>
            <person name="Ni P."/>
            <person name="Liang C."/>
            <person name="Liu L."/>
            <person name="Wang J."/>
            <person name="Mao C."/>
            <person name="Fang X."/>
            <person name="Peng M."/>
            <person name="Huang J."/>
        </authorList>
    </citation>
    <scope>NUCLEOTIDE SEQUENCE [LARGE SCALE GENOMIC DNA]</scope>
    <source>
        <strain evidence="9">race 4</strain>
    </source>
</reference>
<gene>
    <name evidence="8" type="ORF">FOC4_g10007908</name>
</gene>
<feature type="domain" description="Rhodopsin" evidence="7">
    <location>
        <begin position="50"/>
        <end position="169"/>
    </location>
</feature>
<keyword evidence="9" id="KW-1185">Reference proteome</keyword>
<dbReference type="EMBL" id="KB726989">
    <property type="protein sequence ID" value="EMT65797.1"/>
    <property type="molecule type" value="Genomic_DNA"/>
</dbReference>
<evidence type="ECO:0000313" key="9">
    <source>
        <dbReference type="Proteomes" id="UP000016929"/>
    </source>
</evidence>
<dbReference type="AlphaFoldDB" id="N1RNY5"/>
<sequence>MTDPKVAQAIADGRVPKGVTAAYLNQSKDAPAIVGIILVTCLTSIIVLGRLASRAFLIRRFGLDDSLTLVSWLCLVVFVGLCIKLIQLGSGRHFDYIQYVLDMPTIEYTEVLDFGAHIVYTVALLFCRMSGLAFYHRLCAVHDRLRLSIKIVLGILIAGFLPQVFLIVFHLYLLAMGIGL</sequence>
<proteinExistence type="inferred from homology"/>
<evidence type="ECO:0000256" key="1">
    <source>
        <dbReference type="ARBA" id="ARBA00004141"/>
    </source>
</evidence>
<dbReference type="GO" id="GO:0016020">
    <property type="term" value="C:membrane"/>
    <property type="evidence" value="ECO:0007669"/>
    <property type="project" value="UniProtKB-SubCell"/>
</dbReference>
<comment type="similarity">
    <text evidence="5">Belongs to the SAT4 family.</text>
</comment>
<evidence type="ECO:0000313" key="8">
    <source>
        <dbReference type="EMBL" id="EMT65797.1"/>
    </source>
</evidence>
<comment type="subcellular location">
    <subcellularLocation>
        <location evidence="1">Membrane</location>
        <topology evidence="1">Multi-pass membrane protein</topology>
    </subcellularLocation>
</comment>